<dbReference type="GO" id="GO:0051539">
    <property type="term" value="F:4 iron, 4 sulfur cluster binding"/>
    <property type="evidence" value="ECO:0007669"/>
    <property type="project" value="UniProtKB-KW"/>
</dbReference>
<evidence type="ECO:0000313" key="7">
    <source>
        <dbReference type="EMBL" id="OPZ93102.1"/>
    </source>
</evidence>
<feature type="domain" description="4Fe-4S ferredoxin-type" evidence="6">
    <location>
        <begin position="386"/>
        <end position="411"/>
    </location>
</feature>
<protein>
    <submittedName>
        <fullName evidence="7">NADP-reducing hydrogenase subunit HndC</fullName>
        <ecNumber evidence="7">1.12.1.3</ecNumber>
    </submittedName>
</protein>
<dbReference type="Gene3D" id="3.40.50.11540">
    <property type="entry name" value="NADH-ubiquinone oxidoreductase 51kDa subunit"/>
    <property type="match status" value="1"/>
</dbReference>
<dbReference type="FunFam" id="1.20.1440.230:FF:000001">
    <property type="entry name" value="Mitochondrial NADH dehydrogenase flavoprotein 1"/>
    <property type="match status" value="1"/>
</dbReference>
<reference evidence="7" key="1">
    <citation type="submission" date="2017-02" db="EMBL/GenBank/DDBJ databases">
        <title>Delving into the versatile metabolic prowess of the omnipresent phylum Bacteroidetes.</title>
        <authorList>
            <person name="Nobu M.K."/>
            <person name="Mei R."/>
            <person name="Narihiro T."/>
            <person name="Kuroda K."/>
            <person name="Liu W.-T."/>
        </authorList>
    </citation>
    <scope>NUCLEOTIDE SEQUENCE</scope>
    <source>
        <strain evidence="7">ADurb.Bin417</strain>
    </source>
</reference>
<dbReference type="SUPFAM" id="SSF142984">
    <property type="entry name" value="Nqo1 middle domain-like"/>
    <property type="match status" value="1"/>
</dbReference>
<dbReference type="Pfam" id="PF01512">
    <property type="entry name" value="Complex1_51K"/>
    <property type="match status" value="1"/>
</dbReference>
<keyword evidence="3" id="KW-0479">Metal-binding</keyword>
<dbReference type="PROSITE" id="PS00645">
    <property type="entry name" value="COMPLEX1_51K_2"/>
    <property type="match status" value="1"/>
</dbReference>
<dbReference type="AlphaFoldDB" id="A0A1V5MJ25"/>
<dbReference type="Gene3D" id="3.10.20.600">
    <property type="match status" value="1"/>
</dbReference>
<evidence type="ECO:0000259" key="6">
    <source>
        <dbReference type="PROSITE" id="PS51379"/>
    </source>
</evidence>
<keyword evidence="2" id="KW-0004">4Fe-4S</keyword>
<dbReference type="Gene3D" id="3.30.70.20">
    <property type="match status" value="1"/>
</dbReference>
<keyword evidence="4" id="KW-0408">Iron</keyword>
<dbReference type="PANTHER" id="PTHR43578:SF3">
    <property type="entry name" value="NADH-QUINONE OXIDOREDUCTASE SUBUNIT F"/>
    <property type="match status" value="1"/>
</dbReference>
<dbReference type="FunFam" id="3.40.50.11540:FF:000001">
    <property type="entry name" value="NADH dehydrogenase [ubiquinone] flavoprotein 1, mitochondrial"/>
    <property type="match status" value="1"/>
</dbReference>
<dbReference type="InterPro" id="IPR054765">
    <property type="entry name" value="SLBB_dom"/>
</dbReference>
<comment type="caution">
    <text evidence="7">The sequence shown here is derived from an EMBL/GenBank/DDBJ whole genome shotgun (WGS) entry which is preliminary data.</text>
</comment>
<dbReference type="InterPro" id="IPR019575">
    <property type="entry name" value="Nuop51_4Fe4S-bd"/>
</dbReference>
<dbReference type="Pfam" id="PF10589">
    <property type="entry name" value="NADH_4Fe-4S"/>
    <property type="match status" value="1"/>
</dbReference>
<sequence length="443" mass="47529">MVEEVLVSGLRGRGGAGFPTGLKWKFTAKESADQKYVLCNADEGDPGAFMDRSQLEGDPHSIIEAMAIAGYAIGASKGYVYVRAEYPLAIQRLSNALDQARAKGLLGEKIFNSDFSFDLQIRMGAGAFVCGEETALMRSIEGYRGEPRPKPPFPAQKGLFEKPTVLNNVETYANIPYIIMHGGAEFAKIGSGKSTGTKVFALAGHVNNSGLVEVPMGITLREIVYDIGGGIRGGKDFKAVQIGGPSGGCIPKEHLDTPVTYETLPALGAIMGSGGLIVMNENACMVDVARYFMDFIQDESCGKCTPCRIGTKIMLDLLNKITHGTGSEQDLEQLEFLAGQIGKSALCGLGQTAPNPVLSTLRYFRHEYIEHIKDKHCRSKVCRSMLRYTIDAAACKGCGLCKKACPADAISGERKAPHSIAADKCIRCGACMEACPFTAIEVK</sequence>
<dbReference type="InterPro" id="IPR011538">
    <property type="entry name" value="Nuo51_FMN-bd"/>
</dbReference>
<evidence type="ECO:0000256" key="1">
    <source>
        <dbReference type="ARBA" id="ARBA00007523"/>
    </source>
</evidence>
<dbReference type="PANTHER" id="PTHR43578">
    <property type="entry name" value="NADH-QUINONE OXIDOREDUCTASE SUBUNIT F"/>
    <property type="match status" value="1"/>
</dbReference>
<name>A0A1V5MJ25_UNCT6</name>
<evidence type="ECO:0000256" key="3">
    <source>
        <dbReference type="ARBA" id="ARBA00022723"/>
    </source>
</evidence>
<dbReference type="PROSITE" id="PS51379">
    <property type="entry name" value="4FE4S_FER_2"/>
    <property type="match status" value="2"/>
</dbReference>
<feature type="domain" description="4Fe-4S ferredoxin-type" evidence="6">
    <location>
        <begin position="415"/>
        <end position="443"/>
    </location>
</feature>
<organism evidence="7">
    <name type="scientific">candidate division TA06 bacterium ADurb.Bin417</name>
    <dbReference type="NCBI Taxonomy" id="1852828"/>
    <lineage>
        <taxon>Bacteria</taxon>
        <taxon>Bacteria division TA06</taxon>
    </lineage>
</organism>
<evidence type="ECO:0000256" key="2">
    <source>
        <dbReference type="ARBA" id="ARBA00022485"/>
    </source>
</evidence>
<dbReference type="InterPro" id="IPR001949">
    <property type="entry name" value="NADH-UbQ_OxRdtase_51kDa_CS"/>
</dbReference>
<comment type="similarity">
    <text evidence="1">Belongs to the complex I 51 kDa subunit family.</text>
</comment>
<proteinExistence type="inferred from homology"/>
<dbReference type="Pfam" id="PF22461">
    <property type="entry name" value="SLBB_2"/>
    <property type="match status" value="1"/>
</dbReference>
<dbReference type="PROSITE" id="PS00198">
    <property type="entry name" value="4FE4S_FER_1"/>
    <property type="match status" value="1"/>
</dbReference>
<dbReference type="InterPro" id="IPR037207">
    <property type="entry name" value="Nuop51_4Fe4S-bd_sf"/>
</dbReference>
<evidence type="ECO:0000256" key="4">
    <source>
        <dbReference type="ARBA" id="ARBA00023004"/>
    </source>
</evidence>
<dbReference type="SMART" id="SM00928">
    <property type="entry name" value="NADH_4Fe-4S"/>
    <property type="match status" value="1"/>
</dbReference>
<dbReference type="SUPFAM" id="SSF140490">
    <property type="entry name" value="Nqo1C-terminal domain-like"/>
    <property type="match status" value="1"/>
</dbReference>
<dbReference type="Gene3D" id="1.20.1440.230">
    <property type="entry name" value="NADH-ubiquinone oxidoreductase 51kDa subunit, iron-sulphur binding domain"/>
    <property type="match status" value="1"/>
</dbReference>
<dbReference type="GO" id="GO:0046872">
    <property type="term" value="F:metal ion binding"/>
    <property type="evidence" value="ECO:0007669"/>
    <property type="project" value="UniProtKB-KW"/>
</dbReference>
<dbReference type="SUPFAM" id="SSF142019">
    <property type="entry name" value="Nqo1 FMN-binding domain-like"/>
    <property type="match status" value="1"/>
</dbReference>
<dbReference type="EMBL" id="MWAK01000045">
    <property type="protein sequence ID" value="OPZ93102.1"/>
    <property type="molecule type" value="Genomic_DNA"/>
</dbReference>
<accession>A0A1V5MJ25</accession>
<dbReference type="InterPro" id="IPR037225">
    <property type="entry name" value="Nuo51_FMN-bd_sf"/>
</dbReference>
<evidence type="ECO:0000256" key="5">
    <source>
        <dbReference type="ARBA" id="ARBA00023014"/>
    </source>
</evidence>
<dbReference type="GO" id="GO:0010181">
    <property type="term" value="F:FMN binding"/>
    <property type="evidence" value="ECO:0007669"/>
    <property type="project" value="InterPro"/>
</dbReference>
<dbReference type="FunFam" id="3.30.70.20:FF:000054">
    <property type="entry name" value="NADP-reducing hydrogenase subunit HndC"/>
    <property type="match status" value="1"/>
</dbReference>
<gene>
    <name evidence="7" type="primary">hndC_3</name>
    <name evidence="7" type="ORF">BWY73_00491</name>
</gene>
<dbReference type="Pfam" id="PF13237">
    <property type="entry name" value="Fer4_10"/>
    <property type="match status" value="1"/>
</dbReference>
<dbReference type="InterPro" id="IPR017896">
    <property type="entry name" value="4Fe4S_Fe-S-bd"/>
</dbReference>
<dbReference type="SUPFAM" id="SSF54862">
    <property type="entry name" value="4Fe-4S ferredoxins"/>
    <property type="match status" value="1"/>
</dbReference>
<dbReference type="GO" id="GO:0050583">
    <property type="term" value="F:hydrogen dehydrogenase (NADP+) activity"/>
    <property type="evidence" value="ECO:0007669"/>
    <property type="project" value="UniProtKB-EC"/>
</dbReference>
<dbReference type="EC" id="1.12.1.3" evidence="7"/>
<dbReference type="Proteomes" id="UP000485484">
    <property type="component" value="Unassembled WGS sequence"/>
</dbReference>
<dbReference type="GO" id="GO:0008137">
    <property type="term" value="F:NADH dehydrogenase (ubiquinone) activity"/>
    <property type="evidence" value="ECO:0007669"/>
    <property type="project" value="InterPro"/>
</dbReference>
<keyword evidence="7" id="KW-0560">Oxidoreductase</keyword>
<keyword evidence="5" id="KW-0411">Iron-sulfur</keyword>
<dbReference type="InterPro" id="IPR017900">
    <property type="entry name" value="4Fe4S_Fe_S_CS"/>
</dbReference>